<evidence type="ECO:0000256" key="1">
    <source>
        <dbReference type="SAM" id="Phobius"/>
    </source>
</evidence>
<keyword evidence="1" id="KW-0812">Transmembrane</keyword>
<reference evidence="2 3" key="1">
    <citation type="submission" date="2014-11" db="EMBL/GenBank/DDBJ databases">
        <title>Genetic blueprint of the zoonotic pathogen Toxocara canis.</title>
        <authorList>
            <person name="Zhu X.-Q."/>
            <person name="Korhonen P.K."/>
            <person name="Cai H."/>
            <person name="Young N.D."/>
            <person name="Nejsum P."/>
            <person name="von Samson-Himmelstjerna G."/>
            <person name="Boag P.R."/>
            <person name="Tan P."/>
            <person name="Li Q."/>
            <person name="Min J."/>
            <person name="Yang Y."/>
            <person name="Wang X."/>
            <person name="Fang X."/>
            <person name="Hall R.S."/>
            <person name="Hofmann A."/>
            <person name="Sternberg P.W."/>
            <person name="Jex A.R."/>
            <person name="Gasser R.B."/>
        </authorList>
    </citation>
    <scope>NUCLEOTIDE SEQUENCE [LARGE SCALE GENOMIC DNA]</scope>
    <source>
        <strain evidence="2">PN_DK_2014</strain>
    </source>
</reference>
<dbReference type="AlphaFoldDB" id="A0A0B2VKF5"/>
<dbReference type="EMBL" id="JPKZ01001447">
    <property type="protein sequence ID" value="KHN81844.1"/>
    <property type="molecule type" value="Genomic_DNA"/>
</dbReference>
<feature type="non-terminal residue" evidence="2">
    <location>
        <position position="109"/>
    </location>
</feature>
<feature type="transmembrane region" description="Helical" evidence="1">
    <location>
        <begin position="81"/>
        <end position="107"/>
    </location>
</feature>
<sequence length="109" mass="12849">MNVYKNTSTSIVRFSSAYYAYRLSILRVPFIPFIYSTRTVYLLYAYSLSTYSTNCSNVAIRSLYGKDRIMMRFRIAINKCNVFIGCVPMFCWQLARIQVIIQFTFLLKE</sequence>
<organism evidence="2 3">
    <name type="scientific">Toxocara canis</name>
    <name type="common">Canine roundworm</name>
    <dbReference type="NCBI Taxonomy" id="6265"/>
    <lineage>
        <taxon>Eukaryota</taxon>
        <taxon>Metazoa</taxon>
        <taxon>Ecdysozoa</taxon>
        <taxon>Nematoda</taxon>
        <taxon>Chromadorea</taxon>
        <taxon>Rhabditida</taxon>
        <taxon>Spirurina</taxon>
        <taxon>Ascaridomorpha</taxon>
        <taxon>Ascaridoidea</taxon>
        <taxon>Toxocaridae</taxon>
        <taxon>Toxocara</taxon>
    </lineage>
</organism>
<name>A0A0B2VKF5_TOXCA</name>
<keyword evidence="3" id="KW-1185">Reference proteome</keyword>
<protein>
    <submittedName>
        <fullName evidence="2">Uncharacterized protein</fullName>
    </submittedName>
</protein>
<accession>A0A0B2VKF5</accession>
<gene>
    <name evidence="2" type="ORF">Tcan_00554</name>
</gene>
<evidence type="ECO:0000313" key="2">
    <source>
        <dbReference type="EMBL" id="KHN81844.1"/>
    </source>
</evidence>
<evidence type="ECO:0000313" key="3">
    <source>
        <dbReference type="Proteomes" id="UP000031036"/>
    </source>
</evidence>
<proteinExistence type="predicted"/>
<dbReference type="Proteomes" id="UP000031036">
    <property type="component" value="Unassembled WGS sequence"/>
</dbReference>
<comment type="caution">
    <text evidence="2">The sequence shown here is derived from an EMBL/GenBank/DDBJ whole genome shotgun (WGS) entry which is preliminary data.</text>
</comment>
<keyword evidence="1" id="KW-0472">Membrane</keyword>
<keyword evidence="1" id="KW-1133">Transmembrane helix</keyword>